<comment type="caution">
    <text evidence="1">The sequence shown here is derived from an EMBL/GenBank/DDBJ whole genome shotgun (WGS) entry which is preliminary data.</text>
</comment>
<dbReference type="AlphaFoldDB" id="A0A1J5AZH6"/>
<dbReference type="Proteomes" id="UP000183605">
    <property type="component" value="Unassembled WGS sequence"/>
</dbReference>
<dbReference type="SUPFAM" id="SSF53448">
    <property type="entry name" value="Nucleotide-diphospho-sugar transferases"/>
    <property type="match status" value="1"/>
</dbReference>
<sequence>MAKINCKKTRHIVIGSDANYLHKAVVFYKSLSKFHNNFVLHIFCFDDIAYKVLRTLNYKNIITYHTSEFENKELLKVKAAKERMYEYYWTCNPAVAIKVIKEQKTDFISLADCDLMFFQSPEVIYDEFEGADAIIQPNNFSYQHVKDFIPVGYYCTSFQCFRNNDNGRKILEYWYRQCLKWCSAEFEEGRFGDQKYLDDWKIRFKKVSEVANIGTNVAPWNVQKFNLSQKNNQVVINNKWPLVYYHYHSFRMNFSDYAYIITGDRENSYKISRNVINLVYKPYIKETRKVIKNLKKIKEYQDYVKLNPRGVQKDFQGRILKKYSKII</sequence>
<reference evidence="1 2" key="1">
    <citation type="journal article" date="2016" name="Environ. Microbiol.">
        <title>Genomic resolution of a cold subsurface aquifer community provides metabolic insights for novel microbes adapted to high CO concentrations.</title>
        <authorList>
            <person name="Probst A.J."/>
            <person name="Castelle C.J."/>
            <person name="Singh A."/>
            <person name="Brown C.T."/>
            <person name="Anantharaman K."/>
            <person name="Sharon I."/>
            <person name="Hug L.A."/>
            <person name="Burstein D."/>
            <person name="Emerson J.B."/>
            <person name="Thomas B.C."/>
            <person name="Banfield J.F."/>
        </authorList>
    </citation>
    <scope>NUCLEOTIDE SEQUENCE [LARGE SCALE GENOMIC DNA]</scope>
    <source>
        <strain evidence="1">CG2_30_44_31</strain>
    </source>
</reference>
<organism evidence="1 2">
    <name type="scientific">Candidatus Beckwithbacteria bacterium CG2_30_44_31</name>
    <dbReference type="NCBI Taxonomy" id="1805035"/>
    <lineage>
        <taxon>Bacteria</taxon>
        <taxon>Candidatus Beckwithiibacteriota</taxon>
    </lineage>
</organism>
<evidence type="ECO:0008006" key="3">
    <source>
        <dbReference type="Google" id="ProtNLM"/>
    </source>
</evidence>
<accession>A0A1J5AZH6</accession>
<gene>
    <name evidence="1" type="ORF">AUK18_01005</name>
</gene>
<evidence type="ECO:0000313" key="1">
    <source>
        <dbReference type="EMBL" id="OIP03953.1"/>
    </source>
</evidence>
<name>A0A1J5AZH6_9BACT</name>
<evidence type="ECO:0000313" key="2">
    <source>
        <dbReference type="Proteomes" id="UP000183605"/>
    </source>
</evidence>
<dbReference type="Gene3D" id="3.90.550.10">
    <property type="entry name" value="Spore Coat Polysaccharide Biosynthesis Protein SpsA, Chain A"/>
    <property type="match status" value="1"/>
</dbReference>
<dbReference type="InterPro" id="IPR029044">
    <property type="entry name" value="Nucleotide-diphossugar_trans"/>
</dbReference>
<dbReference type="EMBL" id="MNXQ01000019">
    <property type="protein sequence ID" value="OIP03953.1"/>
    <property type="molecule type" value="Genomic_DNA"/>
</dbReference>
<protein>
    <recommendedName>
        <fullName evidence="3">Nucleotide-diphospho-sugar transferase domain-containing protein</fullName>
    </recommendedName>
</protein>
<proteinExistence type="predicted"/>